<dbReference type="PANTHER" id="PTHR36142:SF2">
    <property type="entry name" value="METALLO-HYDROLASE_OXIDOREDUCTASE SUPERFAMILY PROTEIN"/>
    <property type="match status" value="1"/>
</dbReference>
<dbReference type="Proteomes" id="UP001437256">
    <property type="component" value="Unassembled WGS sequence"/>
</dbReference>
<dbReference type="PANTHER" id="PTHR36142">
    <property type="entry name" value="METALLO-HYDROLASE/OXIDOREDUCTASE SUPERFAMILY PROTEIN"/>
    <property type="match status" value="1"/>
</dbReference>
<name>A0ABR2ZGM0_9AGAR</name>
<evidence type="ECO:0000313" key="2">
    <source>
        <dbReference type="Proteomes" id="UP001437256"/>
    </source>
</evidence>
<protein>
    <submittedName>
        <fullName evidence="1">Uncharacterized protein</fullName>
    </submittedName>
</protein>
<accession>A0ABR2ZGM0</accession>
<proteinExistence type="predicted"/>
<dbReference type="Gene3D" id="3.60.15.10">
    <property type="entry name" value="Ribonuclease Z/Hydroxyacylglutathione hydrolase-like"/>
    <property type="match status" value="1"/>
</dbReference>
<comment type="caution">
    <text evidence="1">The sequence shown here is derived from an EMBL/GenBank/DDBJ whole genome shotgun (WGS) entry which is preliminary data.</text>
</comment>
<organism evidence="1 2">
    <name type="scientific">Marasmius tenuissimus</name>
    <dbReference type="NCBI Taxonomy" id="585030"/>
    <lineage>
        <taxon>Eukaryota</taxon>
        <taxon>Fungi</taxon>
        <taxon>Dikarya</taxon>
        <taxon>Basidiomycota</taxon>
        <taxon>Agaricomycotina</taxon>
        <taxon>Agaricomycetes</taxon>
        <taxon>Agaricomycetidae</taxon>
        <taxon>Agaricales</taxon>
        <taxon>Marasmiineae</taxon>
        <taxon>Marasmiaceae</taxon>
        <taxon>Marasmius</taxon>
    </lineage>
</organism>
<sequence>MSFHIHHLSGDNSWLLTFSNNSAQRLSPEDTTLTLLIDPWFKEDGIDYHPWFLRQQHTTSPQFQDFSSLTEFLSSDSDPRKEVGGIIITFEGSDHLHKPTLDGVGPDVPFFAFPRAAAILRSWGRKFVYEISDRPTDVSLVITDKLLEADARNKREDSLRKSLIESLDIRLSFVHLNTGIMASVHCLTQGALALSFTKGDKERGGLVYAPHSAPLDAIKHWKEKEESTTAKRLELFAYLANWDVVKVPRLLGGPIVSQGAPGNSKVVQELSPRYWIRTHDELTVLTGLASYLSTRERKSKQEAEAELAESSTKILEMEAGETLAMPLVVAAAA</sequence>
<gene>
    <name evidence="1" type="ORF">AAF712_013121</name>
</gene>
<reference evidence="1 2" key="1">
    <citation type="submission" date="2024-05" db="EMBL/GenBank/DDBJ databases">
        <title>A draft genome resource for the thread blight pathogen Marasmius tenuissimus strain MS-2.</title>
        <authorList>
            <person name="Yulfo-Soto G.E."/>
            <person name="Baruah I.K."/>
            <person name="Amoako-Attah I."/>
            <person name="Bukari Y."/>
            <person name="Meinhardt L.W."/>
            <person name="Bailey B.A."/>
            <person name="Cohen S.P."/>
        </authorList>
    </citation>
    <scope>NUCLEOTIDE SEQUENCE [LARGE SCALE GENOMIC DNA]</scope>
    <source>
        <strain evidence="1 2">MS-2</strain>
    </source>
</reference>
<dbReference type="InterPro" id="IPR036866">
    <property type="entry name" value="RibonucZ/Hydroxyglut_hydro"/>
</dbReference>
<dbReference type="EMBL" id="JBBXMP010000192">
    <property type="protein sequence ID" value="KAL0060104.1"/>
    <property type="molecule type" value="Genomic_DNA"/>
</dbReference>
<keyword evidence="2" id="KW-1185">Reference proteome</keyword>
<evidence type="ECO:0000313" key="1">
    <source>
        <dbReference type="EMBL" id="KAL0060104.1"/>
    </source>
</evidence>